<comment type="caution">
    <text evidence="12">The sequence shown here is derived from an EMBL/GenBank/DDBJ whole genome shotgun (WGS) entry which is preliminary data.</text>
</comment>
<dbReference type="SMART" id="SM00862">
    <property type="entry name" value="Trans_reg_C"/>
    <property type="match status" value="1"/>
</dbReference>
<gene>
    <name evidence="12" type="primary">phoP_2</name>
    <name evidence="12" type="ORF">WG78_12010</name>
</gene>
<sequence>MTRVLLIDDDTALSALLGEYLEQEGFAVAFAADGQGGAAAALSGAHDMVVLDVMLPGLNGVEVLRQIRQHSRIPVLMLTARGDDIDRILGLELGADDYVPKPCSPRELTARLRAILRRLQPDETSGAVAASKLIVAGLLSMNPGERTATWRGLPLELTSTEFSLLAELARNAGRVVGKQALSEQALGRPLTRFDRNIDVHISSIRQKLVHPNPAKTMILTVRGVGYQLLRED</sequence>
<dbReference type="PROSITE" id="PS51755">
    <property type="entry name" value="OMPR_PHOB"/>
    <property type="match status" value="1"/>
</dbReference>
<dbReference type="InterPro" id="IPR039420">
    <property type="entry name" value="WalR-like"/>
</dbReference>
<dbReference type="PANTHER" id="PTHR48111:SF39">
    <property type="entry name" value="TRANSCRIPTIONAL REGULATORY PROTEIN CPXR"/>
    <property type="match status" value="1"/>
</dbReference>
<dbReference type="Pfam" id="PF00072">
    <property type="entry name" value="Response_reg"/>
    <property type="match status" value="1"/>
</dbReference>
<keyword evidence="6 9" id="KW-0238">DNA-binding</keyword>
<dbReference type="Proteomes" id="UP000037939">
    <property type="component" value="Unassembled WGS sequence"/>
</dbReference>
<dbReference type="CDD" id="cd00383">
    <property type="entry name" value="trans_reg_C"/>
    <property type="match status" value="1"/>
</dbReference>
<dbReference type="PATRIC" id="fig|857265.3.peg.2473"/>
<dbReference type="GO" id="GO:0032993">
    <property type="term" value="C:protein-DNA complex"/>
    <property type="evidence" value="ECO:0007669"/>
    <property type="project" value="TreeGrafter"/>
</dbReference>
<dbReference type="InterPro" id="IPR001789">
    <property type="entry name" value="Sig_transdc_resp-reg_receiver"/>
</dbReference>
<keyword evidence="4" id="KW-0902">Two-component regulatory system</keyword>
<dbReference type="InterPro" id="IPR001867">
    <property type="entry name" value="OmpR/PhoB-type_DNA-bd"/>
</dbReference>
<name>A0A0N1JSM0_9NEIS</name>
<feature type="domain" description="Response regulatory" evidence="10">
    <location>
        <begin position="3"/>
        <end position="116"/>
    </location>
</feature>
<dbReference type="GO" id="GO:0005829">
    <property type="term" value="C:cytosol"/>
    <property type="evidence" value="ECO:0007669"/>
    <property type="project" value="TreeGrafter"/>
</dbReference>
<evidence type="ECO:0000256" key="4">
    <source>
        <dbReference type="ARBA" id="ARBA00023012"/>
    </source>
</evidence>
<dbReference type="PANTHER" id="PTHR48111">
    <property type="entry name" value="REGULATOR OF RPOS"/>
    <property type="match status" value="1"/>
</dbReference>
<dbReference type="GO" id="GO:0006355">
    <property type="term" value="P:regulation of DNA-templated transcription"/>
    <property type="evidence" value="ECO:0007669"/>
    <property type="project" value="InterPro"/>
</dbReference>
<evidence type="ECO:0000256" key="1">
    <source>
        <dbReference type="ARBA" id="ARBA00004496"/>
    </source>
</evidence>
<evidence type="ECO:0000259" key="10">
    <source>
        <dbReference type="PROSITE" id="PS50110"/>
    </source>
</evidence>
<evidence type="ECO:0000256" key="3">
    <source>
        <dbReference type="ARBA" id="ARBA00022553"/>
    </source>
</evidence>
<feature type="modified residue" description="4-aspartylphosphate" evidence="8">
    <location>
        <position position="52"/>
    </location>
</feature>
<dbReference type="OrthoDB" id="5295288at2"/>
<evidence type="ECO:0000256" key="5">
    <source>
        <dbReference type="ARBA" id="ARBA00023015"/>
    </source>
</evidence>
<dbReference type="GO" id="GO:0000156">
    <property type="term" value="F:phosphorelay response regulator activity"/>
    <property type="evidence" value="ECO:0007669"/>
    <property type="project" value="TreeGrafter"/>
</dbReference>
<evidence type="ECO:0000313" key="12">
    <source>
        <dbReference type="EMBL" id="KPC52568.1"/>
    </source>
</evidence>
<organism evidence="12 13">
    <name type="scientific">Amantichitinum ursilacus</name>
    <dbReference type="NCBI Taxonomy" id="857265"/>
    <lineage>
        <taxon>Bacteria</taxon>
        <taxon>Pseudomonadati</taxon>
        <taxon>Pseudomonadota</taxon>
        <taxon>Betaproteobacteria</taxon>
        <taxon>Neisseriales</taxon>
        <taxon>Chitinibacteraceae</taxon>
        <taxon>Amantichitinum</taxon>
    </lineage>
</organism>
<dbReference type="STRING" id="857265.WG78_12010"/>
<keyword evidence="13" id="KW-1185">Reference proteome</keyword>
<dbReference type="EMBL" id="LAQT01000009">
    <property type="protein sequence ID" value="KPC52568.1"/>
    <property type="molecule type" value="Genomic_DNA"/>
</dbReference>
<keyword evidence="7" id="KW-0804">Transcription</keyword>
<keyword evidence="3 8" id="KW-0597">Phosphoprotein</keyword>
<keyword evidence="2" id="KW-0963">Cytoplasm</keyword>
<keyword evidence="5" id="KW-0805">Transcription regulation</keyword>
<dbReference type="RefSeq" id="WP_053938057.1">
    <property type="nucleotide sequence ID" value="NZ_LAQT01000009.1"/>
</dbReference>
<evidence type="ECO:0000256" key="8">
    <source>
        <dbReference type="PROSITE-ProRule" id="PRU00169"/>
    </source>
</evidence>
<evidence type="ECO:0000313" key="13">
    <source>
        <dbReference type="Proteomes" id="UP000037939"/>
    </source>
</evidence>
<dbReference type="FunFam" id="3.40.50.2300:FF:000001">
    <property type="entry name" value="DNA-binding response regulator PhoB"/>
    <property type="match status" value="1"/>
</dbReference>
<comment type="subcellular location">
    <subcellularLocation>
        <location evidence="1">Cytoplasm</location>
    </subcellularLocation>
</comment>
<dbReference type="Gene3D" id="6.10.250.690">
    <property type="match status" value="1"/>
</dbReference>
<dbReference type="GO" id="GO:0000976">
    <property type="term" value="F:transcription cis-regulatory region binding"/>
    <property type="evidence" value="ECO:0007669"/>
    <property type="project" value="TreeGrafter"/>
</dbReference>
<dbReference type="Gene3D" id="3.40.50.2300">
    <property type="match status" value="1"/>
</dbReference>
<dbReference type="InterPro" id="IPR011006">
    <property type="entry name" value="CheY-like_superfamily"/>
</dbReference>
<dbReference type="AlphaFoldDB" id="A0A0N1JSM0"/>
<feature type="DNA-binding region" description="OmpR/PhoB-type" evidence="9">
    <location>
        <begin position="130"/>
        <end position="230"/>
    </location>
</feature>
<accession>A0A0N1JSM0</accession>
<evidence type="ECO:0000256" key="7">
    <source>
        <dbReference type="ARBA" id="ARBA00023163"/>
    </source>
</evidence>
<dbReference type="Gene3D" id="1.10.10.10">
    <property type="entry name" value="Winged helix-like DNA-binding domain superfamily/Winged helix DNA-binding domain"/>
    <property type="match status" value="1"/>
</dbReference>
<evidence type="ECO:0000256" key="9">
    <source>
        <dbReference type="PROSITE-ProRule" id="PRU01091"/>
    </source>
</evidence>
<dbReference type="SMART" id="SM00448">
    <property type="entry name" value="REC"/>
    <property type="match status" value="1"/>
</dbReference>
<dbReference type="InterPro" id="IPR016032">
    <property type="entry name" value="Sig_transdc_resp-reg_C-effctor"/>
</dbReference>
<protein>
    <submittedName>
        <fullName evidence="12">Alkaline phosphatase synthesis transcriptional regulatory protein PhoP</fullName>
    </submittedName>
</protein>
<evidence type="ECO:0000256" key="2">
    <source>
        <dbReference type="ARBA" id="ARBA00022490"/>
    </source>
</evidence>
<dbReference type="SUPFAM" id="SSF52172">
    <property type="entry name" value="CheY-like"/>
    <property type="match status" value="1"/>
</dbReference>
<evidence type="ECO:0000256" key="6">
    <source>
        <dbReference type="ARBA" id="ARBA00023125"/>
    </source>
</evidence>
<dbReference type="SUPFAM" id="SSF46894">
    <property type="entry name" value="C-terminal effector domain of the bipartite response regulators"/>
    <property type="match status" value="1"/>
</dbReference>
<dbReference type="Pfam" id="PF00486">
    <property type="entry name" value="Trans_reg_C"/>
    <property type="match status" value="1"/>
</dbReference>
<dbReference type="PROSITE" id="PS50110">
    <property type="entry name" value="RESPONSE_REGULATORY"/>
    <property type="match status" value="1"/>
</dbReference>
<dbReference type="InterPro" id="IPR036388">
    <property type="entry name" value="WH-like_DNA-bd_sf"/>
</dbReference>
<reference evidence="12 13" key="1">
    <citation type="submission" date="2015-07" db="EMBL/GenBank/DDBJ databases">
        <title>Draft genome sequence of the Amantichitinum ursilacus IGB-41, a new chitin-degrading bacterium.</title>
        <authorList>
            <person name="Kirstahler P."/>
            <person name="Guenther M."/>
            <person name="Grumaz C."/>
            <person name="Rupp S."/>
            <person name="Zibek S."/>
            <person name="Sohn K."/>
        </authorList>
    </citation>
    <scope>NUCLEOTIDE SEQUENCE [LARGE SCALE GENOMIC DNA]</scope>
    <source>
        <strain evidence="12 13">IGB-41</strain>
    </source>
</reference>
<proteinExistence type="predicted"/>
<evidence type="ECO:0000259" key="11">
    <source>
        <dbReference type="PROSITE" id="PS51755"/>
    </source>
</evidence>
<feature type="domain" description="OmpR/PhoB-type" evidence="11">
    <location>
        <begin position="130"/>
        <end position="230"/>
    </location>
</feature>